<accession>A0A1Y1V202</accession>
<proteinExistence type="predicted"/>
<keyword evidence="2" id="KW-1185">Reference proteome</keyword>
<gene>
    <name evidence="1" type="ORF">BCR36DRAFT_121545</name>
</gene>
<organism evidence="1 2">
    <name type="scientific">Piromyces finnis</name>
    <dbReference type="NCBI Taxonomy" id="1754191"/>
    <lineage>
        <taxon>Eukaryota</taxon>
        <taxon>Fungi</taxon>
        <taxon>Fungi incertae sedis</taxon>
        <taxon>Chytridiomycota</taxon>
        <taxon>Chytridiomycota incertae sedis</taxon>
        <taxon>Neocallimastigomycetes</taxon>
        <taxon>Neocallimastigales</taxon>
        <taxon>Neocallimastigaceae</taxon>
        <taxon>Piromyces</taxon>
    </lineage>
</organism>
<reference evidence="1 2" key="1">
    <citation type="submission" date="2016-08" db="EMBL/GenBank/DDBJ databases">
        <title>Genomes of anaerobic fungi encode conserved fungal cellulosomes for biomass hydrolysis.</title>
        <authorList>
            <consortium name="DOE Joint Genome Institute"/>
            <person name="Haitjema C.H."/>
            <person name="Gilmore S.P."/>
            <person name="Henske J.K."/>
            <person name="Solomon K.V."/>
            <person name="De Groot R."/>
            <person name="Kuo A."/>
            <person name="Mondo S.J."/>
            <person name="Salamov A.A."/>
            <person name="Labutti K."/>
            <person name="Zhao Z."/>
            <person name="Chiniquy J."/>
            <person name="Barry K."/>
            <person name="Brewer H.M."/>
            <person name="Purvine S.O."/>
            <person name="Wright A.T."/>
            <person name="Boxma B."/>
            <person name="Van Alen T."/>
            <person name="Hackstein J.H."/>
            <person name="Baker S.E."/>
            <person name="Grigoriev I.V."/>
            <person name="O'Malley M.A."/>
        </authorList>
    </citation>
    <scope>NUCLEOTIDE SEQUENCE [LARGE SCALE GENOMIC DNA]</scope>
    <source>
        <strain evidence="2">finn</strain>
    </source>
</reference>
<name>A0A1Y1V202_9FUNG</name>
<evidence type="ECO:0000313" key="1">
    <source>
        <dbReference type="EMBL" id="ORX44828.1"/>
    </source>
</evidence>
<dbReference type="AlphaFoldDB" id="A0A1Y1V202"/>
<sequence length="177" mass="20747">MKNKENNKNYLELEKKEYISDIKKEKSLSQKLPPFVNPRVNVEEDKPNYNTIPYSFLMHQTQSLSIYQHVPWYTFQSIHVSNSKSTSYDNNNSYSFQMVSTTESESGISQNIKKLNTKNDASPSFKSSLPSNSLKLSNNIKKRQNHTLQNKYIFEPEQLKSQLAILLRDRENEFSFH</sequence>
<dbReference type="EMBL" id="MCFH01000043">
    <property type="protein sequence ID" value="ORX44828.1"/>
    <property type="molecule type" value="Genomic_DNA"/>
</dbReference>
<dbReference type="Proteomes" id="UP000193719">
    <property type="component" value="Unassembled WGS sequence"/>
</dbReference>
<comment type="caution">
    <text evidence="1">The sequence shown here is derived from an EMBL/GenBank/DDBJ whole genome shotgun (WGS) entry which is preliminary data.</text>
</comment>
<reference evidence="1 2" key="2">
    <citation type="submission" date="2016-08" db="EMBL/GenBank/DDBJ databases">
        <title>Pervasive Adenine N6-methylation of Active Genes in Fungi.</title>
        <authorList>
            <consortium name="DOE Joint Genome Institute"/>
            <person name="Mondo S.J."/>
            <person name="Dannebaum R.O."/>
            <person name="Kuo R.C."/>
            <person name="Labutti K."/>
            <person name="Haridas S."/>
            <person name="Kuo A."/>
            <person name="Salamov A."/>
            <person name="Ahrendt S.R."/>
            <person name="Lipzen A."/>
            <person name="Sullivan W."/>
            <person name="Andreopoulos W.B."/>
            <person name="Clum A."/>
            <person name="Lindquist E."/>
            <person name="Daum C."/>
            <person name="Ramamoorthy G.K."/>
            <person name="Gryganskyi A."/>
            <person name="Culley D."/>
            <person name="Magnuson J.K."/>
            <person name="James T.Y."/>
            <person name="O'Malley M.A."/>
            <person name="Stajich J.E."/>
            <person name="Spatafora J.W."/>
            <person name="Visel A."/>
            <person name="Grigoriev I.V."/>
        </authorList>
    </citation>
    <scope>NUCLEOTIDE SEQUENCE [LARGE SCALE GENOMIC DNA]</scope>
    <source>
        <strain evidence="2">finn</strain>
    </source>
</reference>
<protein>
    <submittedName>
        <fullName evidence="1">Uncharacterized protein</fullName>
    </submittedName>
</protein>
<evidence type="ECO:0000313" key="2">
    <source>
        <dbReference type="Proteomes" id="UP000193719"/>
    </source>
</evidence>